<accession>A0ABQ4XZN2</accession>
<dbReference type="EMBL" id="BQNB010009928">
    <property type="protein sequence ID" value="GJS70351.1"/>
    <property type="molecule type" value="Genomic_DNA"/>
</dbReference>
<dbReference type="Proteomes" id="UP001151760">
    <property type="component" value="Unassembled WGS sequence"/>
</dbReference>
<comment type="caution">
    <text evidence="2">The sequence shown here is derived from an EMBL/GenBank/DDBJ whole genome shotgun (WGS) entry which is preliminary data.</text>
</comment>
<evidence type="ECO:0000313" key="2">
    <source>
        <dbReference type="EMBL" id="GJS70351.1"/>
    </source>
</evidence>
<feature type="region of interest" description="Disordered" evidence="1">
    <location>
        <begin position="46"/>
        <end position="106"/>
    </location>
</feature>
<proteinExistence type="predicted"/>
<protein>
    <submittedName>
        <fullName evidence="2">Uncharacterized protein</fullName>
    </submittedName>
</protein>
<gene>
    <name evidence="2" type="ORF">Tco_0703192</name>
</gene>
<keyword evidence="3" id="KW-1185">Reference proteome</keyword>
<evidence type="ECO:0000256" key="1">
    <source>
        <dbReference type="SAM" id="MobiDB-lite"/>
    </source>
</evidence>
<reference evidence="2" key="1">
    <citation type="journal article" date="2022" name="Int. J. Mol. Sci.">
        <title>Draft Genome of Tanacetum Coccineum: Genomic Comparison of Closely Related Tanacetum-Family Plants.</title>
        <authorList>
            <person name="Yamashiro T."/>
            <person name="Shiraishi A."/>
            <person name="Nakayama K."/>
            <person name="Satake H."/>
        </authorList>
    </citation>
    <scope>NUCLEOTIDE SEQUENCE</scope>
</reference>
<sequence length="106" mass="12228">MIDFIFKIDLHRSPLKASLHKHGMKLLLPKLLEHGVRLFCRKMRPKQSKFSGREIKKPESSEDESINKVGDDDSDGVGEQKGDDVYDEDFYDNRDKDLFNDGGDDE</sequence>
<evidence type="ECO:0000313" key="3">
    <source>
        <dbReference type="Proteomes" id="UP001151760"/>
    </source>
</evidence>
<reference evidence="2" key="2">
    <citation type="submission" date="2022-01" db="EMBL/GenBank/DDBJ databases">
        <authorList>
            <person name="Yamashiro T."/>
            <person name="Shiraishi A."/>
            <person name="Satake H."/>
            <person name="Nakayama K."/>
        </authorList>
    </citation>
    <scope>NUCLEOTIDE SEQUENCE</scope>
</reference>
<name>A0ABQ4XZN2_9ASTR</name>
<organism evidence="2 3">
    <name type="scientific">Tanacetum coccineum</name>
    <dbReference type="NCBI Taxonomy" id="301880"/>
    <lineage>
        <taxon>Eukaryota</taxon>
        <taxon>Viridiplantae</taxon>
        <taxon>Streptophyta</taxon>
        <taxon>Embryophyta</taxon>
        <taxon>Tracheophyta</taxon>
        <taxon>Spermatophyta</taxon>
        <taxon>Magnoliopsida</taxon>
        <taxon>eudicotyledons</taxon>
        <taxon>Gunneridae</taxon>
        <taxon>Pentapetalae</taxon>
        <taxon>asterids</taxon>
        <taxon>campanulids</taxon>
        <taxon>Asterales</taxon>
        <taxon>Asteraceae</taxon>
        <taxon>Asteroideae</taxon>
        <taxon>Anthemideae</taxon>
        <taxon>Anthemidinae</taxon>
        <taxon>Tanacetum</taxon>
    </lineage>
</organism>
<feature type="compositionally biased region" description="Basic and acidic residues" evidence="1">
    <location>
        <begin position="51"/>
        <end position="71"/>
    </location>
</feature>